<name>C5Y619_SORBI</name>
<protein>
    <recommendedName>
        <fullName evidence="2">DUF1618 domain-containing protein</fullName>
    </recommendedName>
</protein>
<dbReference type="PANTHER" id="PTHR33074:SF129">
    <property type="entry name" value="DUF1618 DOMAIN-CONTAINING PROTEIN"/>
    <property type="match status" value="1"/>
</dbReference>
<dbReference type="EMBL" id="CM000764">
    <property type="protein sequence ID" value="EES09385.1"/>
    <property type="molecule type" value="Genomic_DNA"/>
</dbReference>
<evidence type="ECO:0000313" key="4">
    <source>
        <dbReference type="Proteomes" id="UP000000768"/>
    </source>
</evidence>
<dbReference type="Gramene" id="EES09385">
    <property type="protein sequence ID" value="EES09385"/>
    <property type="gene ID" value="SORBI_3005G058100"/>
</dbReference>
<dbReference type="eggNOG" id="ENOG502R44Z">
    <property type="taxonomic scope" value="Eukaryota"/>
</dbReference>
<evidence type="ECO:0000259" key="2">
    <source>
        <dbReference type="Pfam" id="PF07762"/>
    </source>
</evidence>
<feature type="compositionally biased region" description="Basic residues" evidence="1">
    <location>
        <begin position="7"/>
        <end position="23"/>
    </location>
</feature>
<keyword evidence="4" id="KW-1185">Reference proteome</keyword>
<dbReference type="HOGENOM" id="CLU_019112_4_1_1"/>
<feature type="domain" description="DUF1618" evidence="2">
    <location>
        <begin position="281"/>
        <end position="400"/>
    </location>
</feature>
<dbReference type="Pfam" id="PF07762">
    <property type="entry name" value="DUF1618"/>
    <property type="match status" value="1"/>
</dbReference>
<accession>C5Y619</accession>
<reference evidence="4" key="2">
    <citation type="journal article" date="2018" name="Plant J.">
        <title>The Sorghum bicolor reference genome: improved assembly, gene annotations, a transcriptome atlas, and signatures of genome organization.</title>
        <authorList>
            <person name="McCormick R.F."/>
            <person name="Truong S.K."/>
            <person name="Sreedasyam A."/>
            <person name="Jenkins J."/>
            <person name="Shu S."/>
            <person name="Sims D."/>
            <person name="Kennedy M."/>
            <person name="Amirebrahimi M."/>
            <person name="Weers B.D."/>
            <person name="McKinley B."/>
            <person name="Mattison A."/>
            <person name="Morishige D.T."/>
            <person name="Grimwood J."/>
            <person name="Schmutz J."/>
            <person name="Mullet J.E."/>
        </authorList>
    </citation>
    <scope>NUCLEOTIDE SEQUENCE [LARGE SCALE GENOMIC DNA]</scope>
    <source>
        <strain evidence="4">cv. BTx623</strain>
    </source>
</reference>
<dbReference type="InterPro" id="IPR011676">
    <property type="entry name" value="DUF1618"/>
</dbReference>
<dbReference type="OMA" id="EWIVKRV"/>
<dbReference type="Proteomes" id="UP000000768">
    <property type="component" value="Chromosome 5"/>
</dbReference>
<organism evidence="3 4">
    <name type="scientific">Sorghum bicolor</name>
    <name type="common">Sorghum</name>
    <name type="synonym">Sorghum vulgare</name>
    <dbReference type="NCBI Taxonomy" id="4558"/>
    <lineage>
        <taxon>Eukaryota</taxon>
        <taxon>Viridiplantae</taxon>
        <taxon>Streptophyta</taxon>
        <taxon>Embryophyta</taxon>
        <taxon>Tracheophyta</taxon>
        <taxon>Spermatophyta</taxon>
        <taxon>Magnoliopsida</taxon>
        <taxon>Liliopsida</taxon>
        <taxon>Poales</taxon>
        <taxon>Poaceae</taxon>
        <taxon>PACMAD clade</taxon>
        <taxon>Panicoideae</taxon>
        <taxon>Andropogonodae</taxon>
        <taxon>Andropogoneae</taxon>
        <taxon>Sorghinae</taxon>
        <taxon>Sorghum</taxon>
    </lineage>
</organism>
<gene>
    <name evidence="3" type="ORF">SORBI_3005G058100</name>
</gene>
<reference evidence="3 4" key="1">
    <citation type="journal article" date="2009" name="Nature">
        <title>The Sorghum bicolor genome and the diversification of grasses.</title>
        <authorList>
            <person name="Paterson A.H."/>
            <person name="Bowers J.E."/>
            <person name="Bruggmann R."/>
            <person name="Dubchak I."/>
            <person name="Grimwood J."/>
            <person name="Gundlach H."/>
            <person name="Haberer G."/>
            <person name="Hellsten U."/>
            <person name="Mitros T."/>
            <person name="Poliakov A."/>
            <person name="Schmutz J."/>
            <person name="Spannagl M."/>
            <person name="Tang H."/>
            <person name="Wang X."/>
            <person name="Wicker T."/>
            <person name="Bharti A.K."/>
            <person name="Chapman J."/>
            <person name="Feltus F.A."/>
            <person name="Gowik U."/>
            <person name="Grigoriev I.V."/>
            <person name="Lyons E."/>
            <person name="Maher C.A."/>
            <person name="Martis M."/>
            <person name="Narechania A."/>
            <person name="Otillar R.P."/>
            <person name="Penning B.W."/>
            <person name="Salamov A.A."/>
            <person name="Wang Y."/>
            <person name="Zhang L."/>
            <person name="Carpita N.C."/>
            <person name="Freeling M."/>
            <person name="Gingle A.R."/>
            <person name="Hash C.T."/>
            <person name="Keller B."/>
            <person name="Klein P."/>
            <person name="Kresovich S."/>
            <person name="McCann M.C."/>
            <person name="Ming R."/>
            <person name="Peterson D.G."/>
            <person name="Mehboob-ur-Rahman"/>
            <person name="Ware D."/>
            <person name="Westhoff P."/>
            <person name="Mayer K.F."/>
            <person name="Messing J."/>
            <person name="Rokhsar D.S."/>
        </authorList>
    </citation>
    <scope>NUCLEOTIDE SEQUENCE [LARGE SCALE GENOMIC DNA]</scope>
    <source>
        <strain evidence="4">cv. BTx623</strain>
    </source>
</reference>
<dbReference type="PANTHER" id="PTHR33074">
    <property type="entry name" value="EXPRESSED PROTEIN-RELATED"/>
    <property type="match status" value="1"/>
</dbReference>
<dbReference type="InParanoid" id="C5Y619"/>
<dbReference type="AlphaFoldDB" id="C5Y619"/>
<evidence type="ECO:0000313" key="3">
    <source>
        <dbReference type="EMBL" id="EES09385.1"/>
    </source>
</evidence>
<proteinExistence type="predicted"/>
<evidence type="ECO:0000256" key="1">
    <source>
        <dbReference type="SAM" id="MobiDB-lite"/>
    </source>
</evidence>
<feature type="region of interest" description="Disordered" evidence="1">
    <location>
        <begin position="1"/>
        <end position="34"/>
    </location>
</feature>
<sequence>METLTNKRQHGSHNKTLTNKRQRRSDSPPAAGPRWLILNRCIDDEGGDTSVADAKTTAASCTSSGKPFSISFGIAAPPACCSLHFHWLDGSTPGDSDGKQSKSEPGDVHVIAGHDDALLIQMRMRRVLNPNVQSGQPATTTTFDDYFLYEAGGGAARPPSLSLLPGFYIPVQSGYRSHCDPTPRFRYLSMENTGILRRGKDDDDDDLVVCQFEMTRDPPIYNTAELCMLRIGRDREWIVKRVPIVEHCREGSSELLQQPWHWWLSFIAHAAVPVGNRFLCWVDYNSGFIVCDMADEETPKLRYVPLPATKLRYRRCRCTLGAAGADAVRFVSVTPPPCSSFNVTIWTLTLSTEEATTWVKDVVLDCDEIWKWRLPNYGRLPHDKHLEYPLVSSDDPDVICFRMEGMAVQINTRSKKLLSVIPSGSRDQHKLRDISIAAKLRW</sequence>